<gene>
    <name evidence="1" type="ORF">OXX778_LOCUS23159</name>
</gene>
<feature type="non-terminal residue" evidence="1">
    <location>
        <position position="1"/>
    </location>
</feature>
<sequence length="62" mass="7511">YKTDRQKEKEKMRERNDLWNKIENMAKQNPKYRDYAQINAKLQGGFISQMNKNQADMDDLDD</sequence>
<organism evidence="1 2">
    <name type="scientific">Brachionus calyciflorus</name>
    <dbReference type="NCBI Taxonomy" id="104777"/>
    <lineage>
        <taxon>Eukaryota</taxon>
        <taxon>Metazoa</taxon>
        <taxon>Spiralia</taxon>
        <taxon>Gnathifera</taxon>
        <taxon>Rotifera</taxon>
        <taxon>Eurotatoria</taxon>
        <taxon>Monogononta</taxon>
        <taxon>Pseudotrocha</taxon>
        <taxon>Ploima</taxon>
        <taxon>Brachionidae</taxon>
        <taxon>Brachionus</taxon>
    </lineage>
</organism>
<comment type="caution">
    <text evidence="1">The sequence shown here is derived from an EMBL/GenBank/DDBJ whole genome shotgun (WGS) entry which is preliminary data.</text>
</comment>
<keyword evidence="2" id="KW-1185">Reference proteome</keyword>
<dbReference type="EMBL" id="CAJNOC010011382">
    <property type="protein sequence ID" value="CAF1147584.1"/>
    <property type="molecule type" value="Genomic_DNA"/>
</dbReference>
<reference evidence="1" key="1">
    <citation type="submission" date="2021-02" db="EMBL/GenBank/DDBJ databases">
        <authorList>
            <person name="Nowell W R."/>
        </authorList>
    </citation>
    <scope>NUCLEOTIDE SEQUENCE</scope>
    <source>
        <strain evidence="1">Ploen Becks lab</strain>
    </source>
</reference>
<evidence type="ECO:0000313" key="2">
    <source>
        <dbReference type="Proteomes" id="UP000663879"/>
    </source>
</evidence>
<evidence type="ECO:0000313" key="1">
    <source>
        <dbReference type="EMBL" id="CAF1147584.1"/>
    </source>
</evidence>
<protein>
    <submittedName>
        <fullName evidence="1">Uncharacterized protein</fullName>
    </submittedName>
</protein>
<dbReference type="Proteomes" id="UP000663879">
    <property type="component" value="Unassembled WGS sequence"/>
</dbReference>
<dbReference type="AlphaFoldDB" id="A0A814SK87"/>
<name>A0A814SK87_9BILA</name>
<proteinExistence type="predicted"/>
<accession>A0A814SK87</accession>